<dbReference type="STRING" id="1307839.L21SP5_03550"/>
<gene>
    <name evidence="2" type="ORF">L21SP5_03550</name>
</gene>
<dbReference type="OrthoDB" id="411356at2"/>
<dbReference type="AlphaFoldDB" id="A0A0S2I482"/>
<dbReference type="KEGG" id="blq:L21SP5_03550"/>
<dbReference type="SUPFAM" id="SSF52833">
    <property type="entry name" value="Thioredoxin-like"/>
    <property type="match status" value="1"/>
</dbReference>
<evidence type="ECO:0000313" key="3">
    <source>
        <dbReference type="Proteomes" id="UP000064893"/>
    </source>
</evidence>
<keyword evidence="3" id="KW-1185">Reference proteome</keyword>
<dbReference type="InterPro" id="IPR036249">
    <property type="entry name" value="Thioredoxin-like_sf"/>
</dbReference>
<accession>A0A0S2I482</accession>
<reference evidence="2 3" key="1">
    <citation type="submission" date="2015-11" db="EMBL/GenBank/DDBJ databases">
        <title>Description and complete genome sequence of a novel strain predominating in hypersaline microbial mats and representing a new family of the Bacteriodetes phylum.</title>
        <authorList>
            <person name="Spring S."/>
            <person name="Bunk B."/>
            <person name="Sproer C."/>
            <person name="Klenk H.-P."/>
        </authorList>
    </citation>
    <scope>NUCLEOTIDE SEQUENCE [LARGE SCALE GENOMIC DNA]</scope>
    <source>
        <strain evidence="2 3">L21-Spi-D4</strain>
    </source>
</reference>
<protein>
    <submittedName>
        <fullName evidence="2">Thioredoxin</fullName>
    </submittedName>
</protein>
<organism evidence="2 3">
    <name type="scientific">Salinivirga cyanobacteriivorans</name>
    <dbReference type="NCBI Taxonomy" id="1307839"/>
    <lineage>
        <taxon>Bacteria</taxon>
        <taxon>Pseudomonadati</taxon>
        <taxon>Bacteroidota</taxon>
        <taxon>Bacteroidia</taxon>
        <taxon>Bacteroidales</taxon>
        <taxon>Salinivirgaceae</taxon>
        <taxon>Salinivirga</taxon>
    </lineage>
</organism>
<dbReference type="Proteomes" id="UP000064893">
    <property type="component" value="Chromosome"/>
</dbReference>
<dbReference type="InterPro" id="IPR013766">
    <property type="entry name" value="Thioredoxin_domain"/>
</dbReference>
<feature type="domain" description="Thioredoxin" evidence="1">
    <location>
        <begin position="5"/>
        <end position="80"/>
    </location>
</feature>
<dbReference type="EMBL" id="CP013118">
    <property type="protein sequence ID" value="ALO17158.1"/>
    <property type="molecule type" value="Genomic_DNA"/>
</dbReference>
<proteinExistence type="predicted"/>
<dbReference type="CDD" id="cd02947">
    <property type="entry name" value="TRX_family"/>
    <property type="match status" value="1"/>
</dbReference>
<dbReference type="Gene3D" id="3.40.30.10">
    <property type="entry name" value="Glutaredoxin"/>
    <property type="match status" value="1"/>
</dbReference>
<name>A0A0S2I482_9BACT</name>
<evidence type="ECO:0000259" key="1">
    <source>
        <dbReference type="Pfam" id="PF00085"/>
    </source>
</evidence>
<dbReference type="Pfam" id="PF00085">
    <property type="entry name" value="Thioredoxin"/>
    <property type="match status" value="1"/>
</dbReference>
<evidence type="ECO:0000313" key="2">
    <source>
        <dbReference type="EMBL" id="ALO17158.1"/>
    </source>
</evidence>
<dbReference type="RefSeq" id="WP_057954475.1">
    <property type="nucleotide sequence ID" value="NZ_CP013118.1"/>
</dbReference>
<sequence length="85" mass="9820">MKIKYFITPHCSTCHALEPRAKKLAAHYDIPFETVDLAANPEAKGKYLLFSAPALLFLDGEKEMKRFVRNFGLNEVEDFILRFQD</sequence>